<dbReference type="InterPro" id="IPR032675">
    <property type="entry name" value="LRR_dom_sf"/>
</dbReference>
<dbReference type="Proteomes" id="UP001476798">
    <property type="component" value="Unassembled WGS sequence"/>
</dbReference>
<dbReference type="InterPro" id="IPR001611">
    <property type="entry name" value="Leu-rich_rpt"/>
</dbReference>
<dbReference type="EMBL" id="JAHRIO010049090">
    <property type="protein sequence ID" value="MEQ2173671.1"/>
    <property type="molecule type" value="Genomic_DNA"/>
</dbReference>
<accession>A0ABV0NQH2</accession>
<evidence type="ECO:0000256" key="1">
    <source>
        <dbReference type="ARBA" id="ARBA00022614"/>
    </source>
</evidence>
<comment type="caution">
    <text evidence="3">The sequence shown here is derived from an EMBL/GenBank/DDBJ whole genome shotgun (WGS) entry which is preliminary data.</text>
</comment>
<dbReference type="PANTHER" id="PTHR24106">
    <property type="entry name" value="NACHT, LRR AND CARD DOMAINS-CONTAINING"/>
    <property type="match status" value="1"/>
</dbReference>
<keyword evidence="1" id="KW-0433">Leucine-rich repeat</keyword>
<reference evidence="3 4" key="1">
    <citation type="submission" date="2021-06" db="EMBL/GenBank/DDBJ databases">
        <authorList>
            <person name="Palmer J.M."/>
        </authorList>
    </citation>
    <scope>NUCLEOTIDE SEQUENCE [LARGE SCALE GENOMIC DNA]</scope>
    <source>
        <strain evidence="3 4">GA_2019</strain>
        <tissue evidence="3">Muscle</tissue>
    </source>
</reference>
<proteinExistence type="predicted"/>
<organism evidence="3 4">
    <name type="scientific">Goodea atripinnis</name>
    <dbReference type="NCBI Taxonomy" id="208336"/>
    <lineage>
        <taxon>Eukaryota</taxon>
        <taxon>Metazoa</taxon>
        <taxon>Chordata</taxon>
        <taxon>Craniata</taxon>
        <taxon>Vertebrata</taxon>
        <taxon>Euteleostomi</taxon>
        <taxon>Actinopterygii</taxon>
        <taxon>Neopterygii</taxon>
        <taxon>Teleostei</taxon>
        <taxon>Neoteleostei</taxon>
        <taxon>Acanthomorphata</taxon>
        <taxon>Ovalentaria</taxon>
        <taxon>Atherinomorphae</taxon>
        <taxon>Cyprinodontiformes</taxon>
        <taxon>Goodeidae</taxon>
        <taxon>Goodea</taxon>
    </lineage>
</organism>
<evidence type="ECO:0000313" key="3">
    <source>
        <dbReference type="EMBL" id="MEQ2173671.1"/>
    </source>
</evidence>
<keyword evidence="2" id="KW-0677">Repeat</keyword>
<name>A0ABV0NQH2_9TELE</name>
<evidence type="ECO:0000313" key="4">
    <source>
        <dbReference type="Proteomes" id="UP001476798"/>
    </source>
</evidence>
<feature type="non-terminal residue" evidence="3">
    <location>
        <position position="1"/>
    </location>
</feature>
<dbReference type="Gene3D" id="3.80.10.10">
    <property type="entry name" value="Ribonuclease Inhibitor"/>
    <property type="match status" value="1"/>
</dbReference>
<dbReference type="InterPro" id="IPR051261">
    <property type="entry name" value="NLR"/>
</dbReference>
<keyword evidence="4" id="KW-1185">Reference proteome</keyword>
<gene>
    <name evidence="3" type="ORF">GOODEAATRI_034505</name>
</gene>
<sequence length="69" mass="7483">LSSCNLSERSCEALSLILGSRSSNLRDLDLSTNNLRDSGVKLLCAGLSSPDCELETLRSDFIRPINSLI</sequence>
<evidence type="ECO:0000256" key="2">
    <source>
        <dbReference type="ARBA" id="ARBA00022737"/>
    </source>
</evidence>
<dbReference type="SMART" id="SM00368">
    <property type="entry name" value="LRR_RI"/>
    <property type="match status" value="1"/>
</dbReference>
<protein>
    <submittedName>
        <fullName evidence="3">Uncharacterized protein</fullName>
    </submittedName>
</protein>
<dbReference type="Pfam" id="PF13516">
    <property type="entry name" value="LRR_6"/>
    <property type="match status" value="1"/>
</dbReference>
<dbReference type="SUPFAM" id="SSF52047">
    <property type="entry name" value="RNI-like"/>
    <property type="match status" value="1"/>
</dbReference>